<evidence type="ECO:0000313" key="3">
    <source>
        <dbReference type="EMBL" id="AST94103.1"/>
    </source>
</evidence>
<dbReference type="PROSITE" id="PS51740">
    <property type="entry name" value="SPOVT_ABRB"/>
    <property type="match status" value="1"/>
</dbReference>
<dbReference type="SUPFAM" id="SSF89447">
    <property type="entry name" value="AbrB/MazE/MraZ-like"/>
    <property type="match status" value="1"/>
</dbReference>
<dbReference type="STRING" id="1314751.GCA_001591425_03856"/>
<proteinExistence type="predicted"/>
<protein>
    <submittedName>
        <fullName evidence="3">AbrB family transcriptional regulator</fullName>
    </submittedName>
</protein>
<dbReference type="PANTHER" id="PTHR36432:SF4">
    <property type="entry name" value="TRANSITION STATE REGULATOR ABH-RELATED"/>
    <property type="match status" value="1"/>
</dbReference>
<gene>
    <name evidence="3" type="ORF">BC6307_24055</name>
</gene>
<sequence length="92" mass="10514">MQATGVVRKTDTLGRIVIPKEVRKNFNINENDGLEIFVENDMIILQKYKPQKECVMTGEISDQNYTFANGKVTLSREGVDLLLKELQQIVNE</sequence>
<evidence type="ECO:0000256" key="1">
    <source>
        <dbReference type="PROSITE-ProRule" id="PRU01076"/>
    </source>
</evidence>
<dbReference type="NCBIfam" id="TIGR01439">
    <property type="entry name" value="lp_hng_hel_AbrB"/>
    <property type="match status" value="1"/>
</dbReference>
<keyword evidence="1" id="KW-0238">DNA-binding</keyword>
<accession>A0A223KXG2</accession>
<dbReference type="EMBL" id="CP018866">
    <property type="protein sequence ID" value="AST94103.1"/>
    <property type="molecule type" value="Genomic_DNA"/>
</dbReference>
<dbReference type="Pfam" id="PF04014">
    <property type="entry name" value="MazE_antitoxin"/>
    <property type="match status" value="1"/>
</dbReference>
<dbReference type="SMART" id="SM00966">
    <property type="entry name" value="SpoVT_AbrB"/>
    <property type="match status" value="1"/>
</dbReference>
<evidence type="ECO:0000313" key="4">
    <source>
        <dbReference type="Proteomes" id="UP000215224"/>
    </source>
</evidence>
<name>A0A223KXG2_9BACI</name>
<dbReference type="Proteomes" id="UP000215224">
    <property type="component" value="Chromosome"/>
</dbReference>
<dbReference type="InterPro" id="IPR040678">
    <property type="entry name" value="AbrB_C"/>
</dbReference>
<dbReference type="InterPro" id="IPR052731">
    <property type="entry name" value="B_subtilis_Trans_State_Reg"/>
</dbReference>
<organism evidence="3 4">
    <name type="scientific">Sutcliffiella cohnii</name>
    <dbReference type="NCBI Taxonomy" id="33932"/>
    <lineage>
        <taxon>Bacteria</taxon>
        <taxon>Bacillati</taxon>
        <taxon>Bacillota</taxon>
        <taxon>Bacilli</taxon>
        <taxon>Bacillales</taxon>
        <taxon>Bacillaceae</taxon>
        <taxon>Sutcliffiella</taxon>
    </lineage>
</organism>
<dbReference type="InterPro" id="IPR037914">
    <property type="entry name" value="SpoVT-AbrB_sf"/>
</dbReference>
<dbReference type="Pfam" id="PF18277">
    <property type="entry name" value="AbrB_C"/>
    <property type="match status" value="1"/>
</dbReference>
<dbReference type="AlphaFoldDB" id="A0A223KXG2"/>
<feature type="domain" description="SpoVT-AbrB" evidence="2">
    <location>
        <begin position="5"/>
        <end position="50"/>
    </location>
</feature>
<dbReference type="Gene3D" id="2.10.260.10">
    <property type="match status" value="1"/>
</dbReference>
<dbReference type="KEGG" id="bcoh:BC6307_24055"/>
<dbReference type="InterPro" id="IPR007159">
    <property type="entry name" value="SpoVT-AbrB_dom"/>
</dbReference>
<keyword evidence="4" id="KW-1185">Reference proteome</keyword>
<reference evidence="3 4" key="1">
    <citation type="submission" date="2016-12" db="EMBL/GenBank/DDBJ databases">
        <title>The whole genome sequencing and assembly of Bacillus cohnii DSM 6307T strain.</title>
        <authorList>
            <person name="Lee Y.-J."/>
            <person name="Yi H."/>
            <person name="Bahn Y.-S."/>
            <person name="Kim J.F."/>
            <person name="Lee D.-W."/>
        </authorList>
    </citation>
    <scope>NUCLEOTIDE SEQUENCE [LARGE SCALE GENOMIC DNA]</scope>
    <source>
        <strain evidence="3 4">DSM 6307</strain>
    </source>
</reference>
<dbReference type="GO" id="GO:0003677">
    <property type="term" value="F:DNA binding"/>
    <property type="evidence" value="ECO:0007669"/>
    <property type="project" value="UniProtKB-UniRule"/>
</dbReference>
<dbReference type="PANTHER" id="PTHR36432">
    <property type="match status" value="1"/>
</dbReference>
<dbReference type="RefSeq" id="WP_066419784.1">
    <property type="nucleotide sequence ID" value="NZ_CP018866.1"/>
</dbReference>
<evidence type="ECO:0000259" key="2">
    <source>
        <dbReference type="PROSITE" id="PS51740"/>
    </source>
</evidence>